<dbReference type="GO" id="GO:0030983">
    <property type="term" value="F:mismatched DNA binding"/>
    <property type="evidence" value="ECO:0007669"/>
    <property type="project" value="InterPro"/>
</dbReference>
<keyword evidence="5" id="KW-0694">RNA-binding</keyword>
<dbReference type="GO" id="GO:0016887">
    <property type="term" value="F:ATP hydrolysis activity"/>
    <property type="evidence" value="ECO:0007669"/>
    <property type="project" value="InterPro"/>
</dbReference>
<dbReference type="PANTHER" id="PTHR48466">
    <property type="entry name" value="OS10G0509000 PROTEIN-RELATED"/>
    <property type="match status" value="1"/>
</dbReference>
<evidence type="ECO:0000256" key="5">
    <source>
        <dbReference type="ARBA" id="ARBA00022884"/>
    </source>
</evidence>
<evidence type="ECO:0000313" key="10">
    <source>
        <dbReference type="Proteomes" id="UP001154282"/>
    </source>
</evidence>
<dbReference type="SUPFAM" id="SSF52540">
    <property type="entry name" value="P-loop containing nucleoside triphosphate hydrolases"/>
    <property type="match status" value="1"/>
</dbReference>
<evidence type="ECO:0000256" key="7">
    <source>
        <dbReference type="SAM" id="MobiDB-lite"/>
    </source>
</evidence>
<evidence type="ECO:0000256" key="1">
    <source>
        <dbReference type="ARBA" id="ARBA00022730"/>
    </source>
</evidence>
<keyword evidence="4" id="KW-0067">ATP-binding</keyword>
<gene>
    <name evidence="9" type="ORF">LITE_LOCUS41888</name>
</gene>
<dbReference type="GO" id="GO:0019843">
    <property type="term" value="F:rRNA binding"/>
    <property type="evidence" value="ECO:0007669"/>
    <property type="project" value="UniProtKB-KW"/>
</dbReference>
<dbReference type="Gene3D" id="3.40.50.300">
    <property type="entry name" value="P-loop containing nucleotide triphosphate hydrolases"/>
    <property type="match status" value="1"/>
</dbReference>
<dbReference type="InterPro" id="IPR045076">
    <property type="entry name" value="MutS"/>
</dbReference>
<accession>A0AAV0Q6I4</accession>
<keyword evidence="6" id="KW-0238">DNA-binding</keyword>
<keyword evidence="3" id="KW-0378">Hydrolase</keyword>
<dbReference type="AlphaFoldDB" id="A0AAV0Q6I4"/>
<feature type="compositionally biased region" description="Low complexity" evidence="7">
    <location>
        <begin position="799"/>
        <end position="810"/>
    </location>
</feature>
<dbReference type="EMBL" id="CAMGYJ010000009">
    <property type="protein sequence ID" value="CAI0540923.1"/>
    <property type="molecule type" value="Genomic_DNA"/>
</dbReference>
<proteinExistence type="predicted"/>
<evidence type="ECO:0000256" key="2">
    <source>
        <dbReference type="ARBA" id="ARBA00022741"/>
    </source>
</evidence>
<feature type="domain" description="DNA mismatch repair proteins mutS family" evidence="8">
    <location>
        <begin position="577"/>
        <end position="593"/>
    </location>
</feature>
<sequence length="862" mass="95276">MTSRSVMWMDVAQASLCSCRMFHQNFQRTNKSDFPPLLTRRKLNSKEKKKHSHQHLQPQFRSQSQHLCSPLRLRCCAPGASVTCEKQSVRFHSLIVLEWDKLCNLVASFASTSLGRQATLSQLWTLDNSYDDSLMLLQETNAALQLRSHGGCRLDFSGLDLVLVESAIQHARRSLPISGAEAMAVGALLDSALCLQLNLKSAIKEDADWYRRFLPLSPVIMAMVINGSLVKMIQQVVDEDGSVKDSASSALKRSRGQVRMLEEKLHRLMDVLVRNQTTDTSLLEASSIDGRWCLKSGPGQLVTVKGLLLSRESGRGSIIEPLSAVPLNDELQQARLSVAKAEVDVLSMLTEKVRVNLDDIEKVLKNVIQLDVINARASYSHSFGGSCPVLYPPEEMDESVASCSYLLEKNTSNCKKREWILYMPEAHHPLLLQQHKQLLQERKKASRNASIIKVQRDSVSQKGEARVIDSSMQGQTSGLQQPPPVPVDFFIEKRTRVLVITGPNTGGKTICLKTVGLAAMMAKSGLHILSSESVQIPWFDSIFANIGEEQSLSESLSTFSGRLKQISEIRSASTTQSLVLLDEVGAGTNPLEGAALGMAMLESLANYGALLTLATTHHGELKSLKYSNDAFENASMEFDEENLKPTYKILWGVPGRSNAINISEKLGLPSTIVTEARQLIGASNEEINEVIVGMEHAKHDFRELLSEGKHHIMLSRNMHKHLFMARSKIMEHATRQRYSKVREITEAAASARSVLRKKVREFQASATQPATAKKRVLVASDKQRITSEDQKLHASNEGLSPSKPLKQLPSSERIGLPEVGELVHVSSLGRKASVVKVDTGKEEIVVQAGNLKLKLKLGDIQS</sequence>
<dbReference type="Proteomes" id="UP001154282">
    <property type="component" value="Unassembled WGS sequence"/>
</dbReference>
<dbReference type="InterPro" id="IPR027417">
    <property type="entry name" value="P-loop_NTPase"/>
</dbReference>
<keyword evidence="10" id="KW-1185">Reference proteome</keyword>
<dbReference type="PROSITE" id="PS00486">
    <property type="entry name" value="DNA_MISMATCH_REPAIR_2"/>
    <property type="match status" value="1"/>
</dbReference>
<evidence type="ECO:0000313" key="9">
    <source>
        <dbReference type="EMBL" id="CAI0540923.1"/>
    </source>
</evidence>
<feature type="region of interest" description="Disordered" evidence="7">
    <location>
        <begin position="787"/>
        <end position="810"/>
    </location>
</feature>
<dbReference type="GO" id="GO:0004519">
    <property type="term" value="F:endonuclease activity"/>
    <property type="evidence" value="ECO:0007669"/>
    <property type="project" value="InterPro"/>
</dbReference>
<protein>
    <recommendedName>
        <fullName evidence="8">DNA mismatch repair proteins mutS family domain-containing protein</fullName>
    </recommendedName>
</protein>
<dbReference type="GO" id="GO:0045910">
    <property type="term" value="P:negative regulation of DNA recombination"/>
    <property type="evidence" value="ECO:0007669"/>
    <property type="project" value="InterPro"/>
</dbReference>
<dbReference type="SUPFAM" id="SSF48334">
    <property type="entry name" value="DNA repair protein MutS, domain III"/>
    <property type="match status" value="1"/>
</dbReference>
<dbReference type="InterPro" id="IPR046893">
    <property type="entry name" value="MSSS"/>
</dbReference>
<dbReference type="PIRSF" id="PIRSF005814">
    <property type="entry name" value="MutS_YshD"/>
    <property type="match status" value="1"/>
</dbReference>
<dbReference type="NCBIfam" id="TIGR01069">
    <property type="entry name" value="mutS2"/>
    <property type="match status" value="1"/>
</dbReference>
<dbReference type="GO" id="GO:0005524">
    <property type="term" value="F:ATP binding"/>
    <property type="evidence" value="ECO:0007669"/>
    <property type="project" value="UniProtKB-KW"/>
</dbReference>
<reference evidence="9" key="1">
    <citation type="submission" date="2022-08" db="EMBL/GenBank/DDBJ databases">
        <authorList>
            <person name="Gutierrez-Valencia J."/>
        </authorList>
    </citation>
    <scope>NUCLEOTIDE SEQUENCE</scope>
</reference>
<dbReference type="Pfam" id="PF20297">
    <property type="entry name" value="MSSS"/>
    <property type="match status" value="1"/>
</dbReference>
<evidence type="ECO:0000256" key="4">
    <source>
        <dbReference type="ARBA" id="ARBA00022840"/>
    </source>
</evidence>
<dbReference type="InterPro" id="IPR036187">
    <property type="entry name" value="DNA_mismatch_repair_MutS_sf"/>
</dbReference>
<keyword evidence="2" id="KW-0547">Nucleotide-binding</keyword>
<dbReference type="GO" id="GO:0006298">
    <property type="term" value="P:mismatch repair"/>
    <property type="evidence" value="ECO:0007669"/>
    <property type="project" value="InterPro"/>
</dbReference>
<dbReference type="SMART" id="SM00534">
    <property type="entry name" value="MUTSac"/>
    <property type="match status" value="1"/>
</dbReference>
<evidence type="ECO:0000259" key="8">
    <source>
        <dbReference type="PROSITE" id="PS00486"/>
    </source>
</evidence>
<dbReference type="PANTHER" id="PTHR48466:SF2">
    <property type="entry name" value="OS10G0509000 PROTEIN"/>
    <property type="match status" value="1"/>
</dbReference>
<name>A0AAV0Q6I4_9ROSI</name>
<evidence type="ECO:0000256" key="6">
    <source>
        <dbReference type="ARBA" id="ARBA00023125"/>
    </source>
</evidence>
<keyword evidence="1" id="KW-0699">rRNA-binding</keyword>
<dbReference type="InterPro" id="IPR007696">
    <property type="entry name" value="DNA_mismatch_repair_MutS_core"/>
</dbReference>
<dbReference type="InterPro" id="IPR005747">
    <property type="entry name" value="MutS2"/>
</dbReference>
<dbReference type="Pfam" id="PF00488">
    <property type="entry name" value="MutS_V"/>
    <property type="match status" value="1"/>
</dbReference>
<dbReference type="SMART" id="SM00533">
    <property type="entry name" value="MUTSd"/>
    <property type="match status" value="1"/>
</dbReference>
<dbReference type="InterPro" id="IPR000432">
    <property type="entry name" value="DNA_mismatch_repair_MutS_C"/>
</dbReference>
<dbReference type="GO" id="GO:0140664">
    <property type="term" value="F:ATP-dependent DNA damage sensor activity"/>
    <property type="evidence" value="ECO:0007669"/>
    <property type="project" value="InterPro"/>
</dbReference>
<dbReference type="FunFam" id="3.40.50.300:FF:000830">
    <property type="entry name" value="Endonuclease MutS2"/>
    <property type="match status" value="1"/>
</dbReference>
<organism evidence="9 10">
    <name type="scientific">Linum tenue</name>
    <dbReference type="NCBI Taxonomy" id="586396"/>
    <lineage>
        <taxon>Eukaryota</taxon>
        <taxon>Viridiplantae</taxon>
        <taxon>Streptophyta</taxon>
        <taxon>Embryophyta</taxon>
        <taxon>Tracheophyta</taxon>
        <taxon>Spermatophyta</taxon>
        <taxon>Magnoliopsida</taxon>
        <taxon>eudicotyledons</taxon>
        <taxon>Gunneridae</taxon>
        <taxon>Pentapetalae</taxon>
        <taxon>rosids</taxon>
        <taxon>fabids</taxon>
        <taxon>Malpighiales</taxon>
        <taxon>Linaceae</taxon>
        <taxon>Linum</taxon>
    </lineage>
</organism>
<comment type="caution">
    <text evidence="9">The sequence shown here is derived from an EMBL/GenBank/DDBJ whole genome shotgun (WGS) entry which is preliminary data.</text>
</comment>
<evidence type="ECO:0000256" key="3">
    <source>
        <dbReference type="ARBA" id="ARBA00022801"/>
    </source>
</evidence>